<dbReference type="CDD" id="cd00637">
    <property type="entry name" value="7tm_classA_rhodopsin-like"/>
    <property type="match status" value="1"/>
</dbReference>
<dbReference type="GO" id="GO:0007186">
    <property type="term" value="P:G protein-coupled receptor signaling pathway"/>
    <property type="evidence" value="ECO:0000318"/>
    <property type="project" value="GO_Central"/>
</dbReference>
<dbReference type="GO" id="GO:0005886">
    <property type="term" value="C:plasma membrane"/>
    <property type="evidence" value="ECO:0000318"/>
    <property type="project" value="GO_Central"/>
</dbReference>
<accession>A0A7M7P774</accession>
<evidence type="ECO:0000256" key="10">
    <source>
        <dbReference type="SAM" id="Phobius"/>
    </source>
</evidence>
<comment type="subcellular location">
    <subcellularLocation>
        <location evidence="1">Cell membrane</location>
        <topology evidence="1">Multi-pass membrane protein</topology>
    </subcellularLocation>
</comment>
<dbReference type="SMART" id="SM01381">
    <property type="entry name" value="7TM_GPCR_Srsx"/>
    <property type="match status" value="1"/>
</dbReference>
<feature type="transmembrane region" description="Helical" evidence="10">
    <location>
        <begin position="82"/>
        <end position="101"/>
    </location>
</feature>
<dbReference type="InterPro" id="IPR017452">
    <property type="entry name" value="GPCR_Rhodpsn_7TM"/>
</dbReference>
<evidence type="ECO:0000256" key="1">
    <source>
        <dbReference type="ARBA" id="ARBA00004651"/>
    </source>
</evidence>
<dbReference type="GO" id="GO:0007602">
    <property type="term" value="P:phototransduction"/>
    <property type="evidence" value="ECO:0000318"/>
    <property type="project" value="GO_Central"/>
</dbReference>
<keyword evidence="5" id="KW-0297">G-protein coupled receptor</keyword>
<dbReference type="RefSeq" id="XP_030846829.1">
    <property type="nucleotide sequence ID" value="XM_030990969.1"/>
</dbReference>
<keyword evidence="3 10" id="KW-0812">Transmembrane</keyword>
<dbReference type="GO" id="GO:0071482">
    <property type="term" value="P:cellular response to light stimulus"/>
    <property type="evidence" value="ECO:0000318"/>
    <property type="project" value="GO_Central"/>
</dbReference>
<dbReference type="SUPFAM" id="SSF81321">
    <property type="entry name" value="Family A G protein-coupled receptor-like"/>
    <property type="match status" value="1"/>
</dbReference>
<evidence type="ECO:0000256" key="2">
    <source>
        <dbReference type="ARBA" id="ARBA00022475"/>
    </source>
</evidence>
<keyword evidence="2" id="KW-1003">Cell membrane</keyword>
<keyword evidence="4 10" id="KW-1133">Transmembrane helix</keyword>
<dbReference type="PROSITE" id="PS50262">
    <property type="entry name" value="G_PROTEIN_RECEP_F1_2"/>
    <property type="match status" value="1"/>
</dbReference>
<dbReference type="PRINTS" id="PR00237">
    <property type="entry name" value="GPCRRHODOPSN"/>
</dbReference>
<dbReference type="InParanoid" id="A0A7M7P774"/>
<feature type="region of interest" description="Disordered" evidence="9">
    <location>
        <begin position="300"/>
        <end position="322"/>
    </location>
</feature>
<dbReference type="OMA" id="WYPYIIC"/>
<keyword evidence="7" id="KW-0675">Receptor</keyword>
<evidence type="ECO:0000256" key="5">
    <source>
        <dbReference type="ARBA" id="ARBA00023040"/>
    </source>
</evidence>
<dbReference type="GeneID" id="105440738"/>
<sequence>MHWMITSFITGMMNSSTLPTDSLVNDSTPTPIDADIIDYSHGVLVFFTVIMSLLTVAMTVGNIFIIVALNAVRPLRSASDQLTINLCVGGTILGLVVMPYGTMTMFLRVPVWGETACVTMAFIKNVSMFNTNLTLMTIGIDRYMKVKYTALHRLRFKRPWVIIFAMWLLSFVSAVPPLVGWGWYHWVPVKPICSNDWIASVSYTLFLVIGFISIPICVVFFCYGSIVRIAVQSRRRLDVHQRKNADAKDATPHTSAGVESSETKSDQVGIQLEPVRWASRTDKAAANTLAVSVIDTLPPPTSHGAVRPEVQPGFLDRSPRTDTKPMKQVNRADIAVIRTMIMVVSTYIIFWYPYIICILIKIATNERMSFIVETVTIELAFIGMALNPIIYSVSNRGFRRDIKSAFKKVYKGDI</sequence>
<evidence type="ECO:0000313" key="13">
    <source>
        <dbReference type="Proteomes" id="UP000007110"/>
    </source>
</evidence>
<keyword evidence="8" id="KW-0807">Transducer</keyword>
<dbReference type="KEGG" id="spu:105440738"/>
<feature type="transmembrane region" description="Helical" evidence="10">
    <location>
        <begin position="160"/>
        <end position="183"/>
    </location>
</feature>
<feature type="compositionally biased region" description="Basic and acidic residues" evidence="9">
    <location>
        <begin position="241"/>
        <end position="251"/>
    </location>
</feature>
<dbReference type="OrthoDB" id="5985475at2759"/>
<feature type="transmembrane region" description="Helical" evidence="10">
    <location>
        <begin position="121"/>
        <end position="140"/>
    </location>
</feature>
<evidence type="ECO:0000256" key="9">
    <source>
        <dbReference type="SAM" id="MobiDB-lite"/>
    </source>
</evidence>
<evidence type="ECO:0000259" key="11">
    <source>
        <dbReference type="PROSITE" id="PS50262"/>
    </source>
</evidence>
<dbReference type="GO" id="GO:0008020">
    <property type="term" value="F:G protein-coupled photoreceptor activity"/>
    <property type="evidence" value="ECO:0000318"/>
    <property type="project" value="GO_Central"/>
</dbReference>
<evidence type="ECO:0000313" key="12">
    <source>
        <dbReference type="EnsemblMetazoa" id="XP_030846829"/>
    </source>
</evidence>
<dbReference type="EnsemblMetazoa" id="XM_030990969">
    <property type="protein sequence ID" value="XP_030846829"/>
    <property type="gene ID" value="LOC105440738"/>
</dbReference>
<reference evidence="13" key="1">
    <citation type="submission" date="2015-02" db="EMBL/GenBank/DDBJ databases">
        <title>Genome sequencing for Strongylocentrotus purpuratus.</title>
        <authorList>
            <person name="Murali S."/>
            <person name="Liu Y."/>
            <person name="Vee V."/>
            <person name="English A."/>
            <person name="Wang M."/>
            <person name="Skinner E."/>
            <person name="Han Y."/>
            <person name="Muzny D.M."/>
            <person name="Worley K.C."/>
            <person name="Gibbs R.A."/>
        </authorList>
    </citation>
    <scope>NUCLEOTIDE SEQUENCE</scope>
</reference>
<evidence type="ECO:0000256" key="8">
    <source>
        <dbReference type="ARBA" id="ARBA00023224"/>
    </source>
</evidence>
<reference evidence="12" key="2">
    <citation type="submission" date="2021-01" db="UniProtKB">
        <authorList>
            <consortium name="EnsemblMetazoa"/>
        </authorList>
    </citation>
    <scope>IDENTIFICATION</scope>
</reference>
<dbReference type="AlphaFoldDB" id="A0A7M7P774"/>
<evidence type="ECO:0000256" key="4">
    <source>
        <dbReference type="ARBA" id="ARBA00022989"/>
    </source>
</evidence>
<feature type="region of interest" description="Disordered" evidence="9">
    <location>
        <begin position="241"/>
        <end position="267"/>
    </location>
</feature>
<dbReference type="Pfam" id="PF00001">
    <property type="entry name" value="7tm_1"/>
    <property type="match status" value="1"/>
</dbReference>
<feature type="transmembrane region" description="Helical" evidence="10">
    <location>
        <begin position="335"/>
        <end position="364"/>
    </location>
</feature>
<name>A0A7M7P774_STRPU</name>
<feature type="transmembrane region" description="Helical" evidence="10">
    <location>
        <begin position="370"/>
        <end position="393"/>
    </location>
</feature>
<evidence type="ECO:0000256" key="7">
    <source>
        <dbReference type="ARBA" id="ARBA00023170"/>
    </source>
</evidence>
<evidence type="ECO:0000256" key="3">
    <source>
        <dbReference type="ARBA" id="ARBA00022692"/>
    </source>
</evidence>
<evidence type="ECO:0000256" key="6">
    <source>
        <dbReference type="ARBA" id="ARBA00023136"/>
    </source>
</evidence>
<organism evidence="12 13">
    <name type="scientific">Strongylocentrotus purpuratus</name>
    <name type="common">Purple sea urchin</name>
    <dbReference type="NCBI Taxonomy" id="7668"/>
    <lineage>
        <taxon>Eukaryota</taxon>
        <taxon>Metazoa</taxon>
        <taxon>Echinodermata</taxon>
        <taxon>Eleutherozoa</taxon>
        <taxon>Echinozoa</taxon>
        <taxon>Echinoidea</taxon>
        <taxon>Euechinoidea</taxon>
        <taxon>Echinacea</taxon>
        <taxon>Camarodonta</taxon>
        <taxon>Echinidea</taxon>
        <taxon>Strongylocentrotidae</taxon>
        <taxon>Strongylocentrotus</taxon>
    </lineage>
</organism>
<feature type="transmembrane region" description="Helical" evidence="10">
    <location>
        <begin position="43"/>
        <end position="70"/>
    </location>
</feature>
<protein>
    <recommendedName>
        <fullName evidence="11">G-protein coupled receptors family 1 profile domain-containing protein</fullName>
    </recommendedName>
</protein>
<dbReference type="InterPro" id="IPR000276">
    <property type="entry name" value="GPCR_Rhodpsn"/>
</dbReference>
<feature type="transmembrane region" description="Helical" evidence="10">
    <location>
        <begin position="203"/>
        <end position="226"/>
    </location>
</feature>
<feature type="domain" description="G-protein coupled receptors family 1 profile" evidence="11">
    <location>
        <begin position="61"/>
        <end position="391"/>
    </location>
</feature>
<dbReference type="PANTHER" id="PTHR22752">
    <property type="entry name" value="G PROTEIN-COUPLED RECEPTOR"/>
    <property type="match status" value="1"/>
</dbReference>
<keyword evidence="6 10" id="KW-0472">Membrane</keyword>
<dbReference type="Proteomes" id="UP000007110">
    <property type="component" value="Unassembled WGS sequence"/>
</dbReference>
<proteinExistence type="predicted"/>
<dbReference type="Gene3D" id="1.20.1070.10">
    <property type="entry name" value="Rhodopsin 7-helix transmembrane proteins"/>
    <property type="match status" value="1"/>
</dbReference>
<keyword evidence="13" id="KW-1185">Reference proteome</keyword>